<feature type="chain" id="PRO_5012264194" evidence="1">
    <location>
        <begin position="27"/>
        <end position="176"/>
    </location>
</feature>
<keyword evidence="3" id="KW-1185">Reference proteome</keyword>
<organism evidence="2 3">
    <name type="scientific">Deinococcus indicus</name>
    <dbReference type="NCBI Taxonomy" id="223556"/>
    <lineage>
        <taxon>Bacteria</taxon>
        <taxon>Thermotogati</taxon>
        <taxon>Deinococcota</taxon>
        <taxon>Deinococci</taxon>
        <taxon>Deinococcales</taxon>
        <taxon>Deinococcaceae</taxon>
        <taxon>Deinococcus</taxon>
    </lineage>
</organism>
<feature type="signal peptide" evidence="1">
    <location>
        <begin position="1"/>
        <end position="26"/>
    </location>
</feature>
<proteinExistence type="predicted"/>
<evidence type="ECO:0000313" key="2">
    <source>
        <dbReference type="EMBL" id="OWL98617.1"/>
    </source>
</evidence>
<accession>A0A246BSF0</accession>
<keyword evidence="1" id="KW-0732">Signal</keyword>
<sequence>MKKFILSATLLSVALPAALPAALAQATQTRAPAATGTDVLKAILKAKGLVLTDAQVAAILAGLQPGSASAGPYAALLGISPESLTSLLSAKTAPVPAAVALKAVLEAARPAPRPGETPKPVSLAAVQQLLASNPSLFTGSVDSVARLVADPVAASTLANRAEVIANAPVTPRGGGN</sequence>
<dbReference type="EMBL" id="NHMK01000006">
    <property type="protein sequence ID" value="OWL98617.1"/>
    <property type="molecule type" value="Genomic_DNA"/>
</dbReference>
<dbReference type="Proteomes" id="UP000197208">
    <property type="component" value="Unassembled WGS sequence"/>
</dbReference>
<name>A0A246BSF0_9DEIO</name>
<evidence type="ECO:0000313" key="3">
    <source>
        <dbReference type="Proteomes" id="UP000197208"/>
    </source>
</evidence>
<gene>
    <name evidence="2" type="ORF">CBQ26_01760</name>
</gene>
<evidence type="ECO:0000256" key="1">
    <source>
        <dbReference type="SAM" id="SignalP"/>
    </source>
</evidence>
<comment type="caution">
    <text evidence="2">The sequence shown here is derived from an EMBL/GenBank/DDBJ whole genome shotgun (WGS) entry which is preliminary data.</text>
</comment>
<reference evidence="2 3" key="1">
    <citation type="submission" date="2017-05" db="EMBL/GenBank/DDBJ databases">
        <title>De novo genome assembly of Deniococcus indicus strain DR1.</title>
        <authorList>
            <person name="Chauhan D."/>
            <person name="Yennamalli R.M."/>
            <person name="Priyadarshini R."/>
        </authorList>
    </citation>
    <scope>NUCLEOTIDE SEQUENCE [LARGE SCALE GENOMIC DNA]</scope>
    <source>
        <strain evidence="2 3">DR1</strain>
    </source>
</reference>
<protein>
    <submittedName>
        <fullName evidence="2">Uncharacterized protein</fullName>
    </submittedName>
</protein>
<dbReference type="RefSeq" id="WP_088246893.1">
    <property type="nucleotide sequence ID" value="NZ_NHMK01000006.1"/>
</dbReference>
<dbReference type="AlphaFoldDB" id="A0A246BSF0"/>